<dbReference type="Proteomes" id="UP000051386">
    <property type="component" value="Unassembled WGS sequence"/>
</dbReference>
<feature type="binding site" evidence="9">
    <location>
        <begin position="232"/>
        <end position="239"/>
    </location>
    <ligand>
        <name>ATP</name>
        <dbReference type="ChEBI" id="CHEBI:30616"/>
    </ligand>
</feature>
<dbReference type="InterPro" id="IPR014017">
    <property type="entry name" value="DNA_helicase_UvrD-like_C"/>
</dbReference>
<keyword evidence="2 9" id="KW-0378">Hydrolase</keyword>
<dbReference type="Gene3D" id="3.40.50.300">
    <property type="entry name" value="P-loop containing nucleotide triphosphate hydrolases"/>
    <property type="match status" value="3"/>
</dbReference>
<keyword evidence="3 9" id="KW-0347">Helicase</keyword>
<evidence type="ECO:0000256" key="7">
    <source>
        <dbReference type="ARBA" id="ARBA00034808"/>
    </source>
</evidence>
<protein>
    <recommendedName>
        <fullName evidence="7">DNA 3'-5' helicase</fullName>
        <ecNumber evidence="7">5.6.2.4</ecNumber>
    </recommendedName>
</protein>
<evidence type="ECO:0000256" key="1">
    <source>
        <dbReference type="ARBA" id="ARBA00022741"/>
    </source>
</evidence>
<evidence type="ECO:0000256" key="4">
    <source>
        <dbReference type="ARBA" id="ARBA00022840"/>
    </source>
</evidence>
<dbReference type="SUPFAM" id="SSF52540">
    <property type="entry name" value="P-loop containing nucleoside triphosphate hydrolases"/>
    <property type="match status" value="1"/>
</dbReference>
<dbReference type="GO" id="GO:0003916">
    <property type="term" value="F:DNA topoisomerase activity"/>
    <property type="evidence" value="ECO:0007669"/>
    <property type="project" value="InterPro"/>
</dbReference>
<dbReference type="GO" id="GO:0003677">
    <property type="term" value="F:DNA binding"/>
    <property type="evidence" value="ECO:0007669"/>
    <property type="project" value="InterPro"/>
</dbReference>
<dbReference type="GO" id="GO:0005524">
    <property type="term" value="F:ATP binding"/>
    <property type="evidence" value="ECO:0007669"/>
    <property type="project" value="UniProtKB-UniRule"/>
</dbReference>
<organism evidence="11 12">
    <name type="scientific">Stenotrophomonas chelatiphaga</name>
    <dbReference type="NCBI Taxonomy" id="517011"/>
    <lineage>
        <taxon>Bacteria</taxon>
        <taxon>Pseudomonadati</taxon>
        <taxon>Pseudomonadota</taxon>
        <taxon>Gammaproteobacteria</taxon>
        <taxon>Lysobacterales</taxon>
        <taxon>Lysobacteraceae</taxon>
        <taxon>Stenotrophomonas</taxon>
    </lineage>
</organism>
<dbReference type="Pfam" id="PF00580">
    <property type="entry name" value="UvrD-helicase"/>
    <property type="match status" value="1"/>
</dbReference>
<dbReference type="InterPro" id="IPR000212">
    <property type="entry name" value="DNA_helicase_UvrD/REP"/>
</dbReference>
<evidence type="ECO:0000259" key="10">
    <source>
        <dbReference type="PROSITE" id="PS51198"/>
    </source>
</evidence>
<feature type="domain" description="UvrD-like helicase ATP-binding" evidence="10">
    <location>
        <begin position="211"/>
        <end position="657"/>
    </location>
</feature>
<dbReference type="CDD" id="cd18807">
    <property type="entry name" value="SF1_C_UvrD"/>
    <property type="match status" value="1"/>
</dbReference>
<dbReference type="PANTHER" id="PTHR11070">
    <property type="entry name" value="UVRD / RECB / PCRA DNA HELICASE FAMILY MEMBER"/>
    <property type="match status" value="1"/>
</dbReference>
<evidence type="ECO:0000313" key="11">
    <source>
        <dbReference type="EMBL" id="KRG76104.1"/>
    </source>
</evidence>
<keyword evidence="4 9" id="KW-0067">ATP-binding</keyword>
<dbReference type="GO" id="GO:0016887">
    <property type="term" value="F:ATP hydrolysis activity"/>
    <property type="evidence" value="ECO:0007669"/>
    <property type="project" value="RHEA"/>
</dbReference>
<sequence>MTQHWTPSRLALALPRSAAWELHLDGEDVVIHLGDAIHRLTLGFDARLTVKRGLLWASVVVQRREGPTITLDGLSHADASTLTKALHTAEQAQDQRERGPVFLHILDLMRQWNGEAEELLTERRAQRHWISHDDLQALLDARPALDMASAALHALFHDTGLPLDEDERESALIELELWEQDWSAACDAVNAQILAAERSASRALLDRVESRPLTDEQAHAVICFDNRVQVVAAAGSGKTSTMVAKAAYAIQRGYADPRQIVMLAFNKEAAGELQQRTDRAFARLGMGEGVVQARTFHALGLAIIASVTGRRPQVPDWAVDASLGLHRLADLIDQLKDRSHAFRTRWDMFRLVFGRDLPAQGGAMDADGWDKDGSGYVRTLQGERVRSVEDCILADWLFYNGVRYAYDRSQRFDAGEDAFHAQSTQFHYPDAGLHHRHGGADTDPLPHKDGRHLHTSSYDLRMGWAFEDLEQALAAGGVAVDPNPDRDIPDDGQKPMPDAELISLMRTFISHAKSNCLGLDDMAARLRDLPEDQFKERYRRFLEIAGPVLQAWDDALDAEHAIDFEDMLNQAAEHLEQGRHAAPYTLVMADEFQDASRARARLCRALVQQPGTYFFAVGDDWQSINRFAGADVSVMTRFNEWFGHGQVLRLEQTFRCPQALCDVSSRFISANPAQIRKRVWSSTPSHGPVLQGFQVAARDQLTDAVSQYLQQLHEAKLCGAMPAGRDGKLSVFVLGRYNADRAYLPGNWRARFGATLEVSFLTAHRSKGMEADVVILPALLDRAFPNLRADDDVLSLAMPDGDTYPLGEERRLFYVALTRARRSVAMFTVSGKRSAFLDELERDGAVQVTTLDGQPVKERRCPACGTGVIVKKTGKYGDFHSCSGYPRCEHKPRVMA</sequence>
<dbReference type="InterPro" id="IPR027417">
    <property type="entry name" value="P-loop_NTPase"/>
</dbReference>
<gene>
    <name evidence="11" type="ORF">ABB28_03970</name>
</gene>
<dbReference type="PATRIC" id="fig|517011.3.peg.169"/>
<dbReference type="RefSeq" id="WP_057507378.1">
    <property type="nucleotide sequence ID" value="NZ_LDJK01000011.1"/>
</dbReference>
<evidence type="ECO:0000256" key="9">
    <source>
        <dbReference type="PROSITE-ProRule" id="PRU00560"/>
    </source>
</evidence>
<dbReference type="Pfam" id="PF01396">
    <property type="entry name" value="Zn_ribbon_Top1"/>
    <property type="match status" value="1"/>
</dbReference>
<evidence type="ECO:0000256" key="5">
    <source>
        <dbReference type="ARBA" id="ARBA00023235"/>
    </source>
</evidence>
<name>A0A0R0DFN2_9GAMM</name>
<dbReference type="EMBL" id="LDJK01000011">
    <property type="protein sequence ID" value="KRG76104.1"/>
    <property type="molecule type" value="Genomic_DNA"/>
</dbReference>
<evidence type="ECO:0000313" key="12">
    <source>
        <dbReference type="Proteomes" id="UP000051386"/>
    </source>
</evidence>
<dbReference type="InterPro" id="IPR022161">
    <property type="entry name" value="Helicase_IV_N"/>
</dbReference>
<comment type="catalytic activity">
    <reaction evidence="6">
        <text>Couples ATP hydrolysis with the unwinding of duplex DNA by translocating in the 3'-5' direction.</text>
        <dbReference type="EC" id="5.6.2.4"/>
    </reaction>
</comment>
<comment type="catalytic activity">
    <reaction evidence="8">
        <text>ATP + H2O = ADP + phosphate + H(+)</text>
        <dbReference type="Rhea" id="RHEA:13065"/>
        <dbReference type="ChEBI" id="CHEBI:15377"/>
        <dbReference type="ChEBI" id="CHEBI:15378"/>
        <dbReference type="ChEBI" id="CHEBI:30616"/>
        <dbReference type="ChEBI" id="CHEBI:43474"/>
        <dbReference type="ChEBI" id="CHEBI:456216"/>
        <dbReference type="EC" id="5.6.2.4"/>
    </reaction>
</comment>
<dbReference type="GO" id="GO:0006265">
    <property type="term" value="P:DNA topological change"/>
    <property type="evidence" value="ECO:0007669"/>
    <property type="project" value="InterPro"/>
</dbReference>
<dbReference type="GO" id="GO:0000725">
    <property type="term" value="P:recombinational repair"/>
    <property type="evidence" value="ECO:0007669"/>
    <property type="project" value="TreeGrafter"/>
</dbReference>
<evidence type="ECO:0000256" key="6">
    <source>
        <dbReference type="ARBA" id="ARBA00034617"/>
    </source>
</evidence>
<proteinExistence type="predicted"/>
<dbReference type="Pfam" id="PF12462">
    <property type="entry name" value="Helicase_IV_N"/>
    <property type="match status" value="1"/>
</dbReference>
<dbReference type="Pfam" id="PF13361">
    <property type="entry name" value="UvrD_C"/>
    <property type="match status" value="1"/>
</dbReference>
<dbReference type="InterPro" id="IPR014016">
    <property type="entry name" value="UvrD-like_ATP-bd"/>
</dbReference>
<dbReference type="GO" id="GO:0005694">
    <property type="term" value="C:chromosome"/>
    <property type="evidence" value="ECO:0007669"/>
    <property type="project" value="InterPro"/>
</dbReference>
<accession>A0A0R0DFN2</accession>
<dbReference type="PROSITE" id="PS51198">
    <property type="entry name" value="UVRD_HELICASE_ATP_BIND"/>
    <property type="match status" value="1"/>
</dbReference>
<dbReference type="InterPro" id="IPR013498">
    <property type="entry name" value="Topo_IA_Znf"/>
</dbReference>
<keyword evidence="12" id="KW-1185">Reference proteome</keyword>
<dbReference type="SUPFAM" id="SSF57783">
    <property type="entry name" value="Zinc beta-ribbon"/>
    <property type="match status" value="1"/>
</dbReference>
<evidence type="ECO:0000256" key="8">
    <source>
        <dbReference type="ARBA" id="ARBA00048988"/>
    </source>
</evidence>
<dbReference type="AlphaFoldDB" id="A0A0R0DFN2"/>
<keyword evidence="1 9" id="KW-0547">Nucleotide-binding</keyword>
<dbReference type="GO" id="GO:0043138">
    <property type="term" value="F:3'-5' DNA helicase activity"/>
    <property type="evidence" value="ECO:0007669"/>
    <property type="project" value="UniProtKB-EC"/>
</dbReference>
<keyword evidence="5" id="KW-0413">Isomerase</keyword>
<evidence type="ECO:0000256" key="2">
    <source>
        <dbReference type="ARBA" id="ARBA00022801"/>
    </source>
</evidence>
<dbReference type="PANTHER" id="PTHR11070:SF63">
    <property type="entry name" value="DNA HELICASE IV"/>
    <property type="match status" value="1"/>
</dbReference>
<comment type="caution">
    <text evidence="11">The sequence shown here is derived from an EMBL/GenBank/DDBJ whole genome shotgun (WGS) entry which is preliminary data.</text>
</comment>
<reference evidence="11 12" key="1">
    <citation type="submission" date="2015-05" db="EMBL/GenBank/DDBJ databases">
        <title>Genome sequencing and analysis of members of genus Stenotrophomonas.</title>
        <authorList>
            <person name="Patil P.P."/>
            <person name="Midha S."/>
            <person name="Patil P.B."/>
        </authorList>
    </citation>
    <scope>NUCLEOTIDE SEQUENCE [LARGE SCALE GENOMIC DNA]</scope>
    <source>
        <strain evidence="11 12">DSM 21508</strain>
    </source>
</reference>
<dbReference type="GO" id="GO:0005829">
    <property type="term" value="C:cytosol"/>
    <property type="evidence" value="ECO:0007669"/>
    <property type="project" value="TreeGrafter"/>
</dbReference>
<dbReference type="EC" id="5.6.2.4" evidence="7"/>
<dbReference type="Gene3D" id="3.30.65.10">
    <property type="entry name" value="Bacterial Topoisomerase I, domain 1"/>
    <property type="match status" value="1"/>
</dbReference>
<evidence type="ECO:0000256" key="3">
    <source>
        <dbReference type="ARBA" id="ARBA00022806"/>
    </source>
</evidence>